<dbReference type="InterPro" id="IPR050656">
    <property type="entry name" value="PINX1"/>
</dbReference>
<dbReference type="PROSITE" id="PS50174">
    <property type="entry name" value="G_PATCH"/>
    <property type="match status" value="1"/>
</dbReference>
<dbReference type="InterPro" id="IPR000467">
    <property type="entry name" value="G_patch_dom"/>
</dbReference>
<dbReference type="Pfam" id="PF01585">
    <property type="entry name" value="G-patch"/>
    <property type="match status" value="1"/>
</dbReference>
<proteinExistence type="predicted"/>
<dbReference type="SMART" id="SM00443">
    <property type="entry name" value="G_patch"/>
    <property type="match status" value="1"/>
</dbReference>
<evidence type="ECO:0000313" key="4">
    <source>
        <dbReference type="EMBL" id="PCG72944.1"/>
    </source>
</evidence>
<evidence type="ECO:0000259" key="3">
    <source>
        <dbReference type="PROSITE" id="PS50174"/>
    </source>
</evidence>
<sequence>MDFARRQLEKYGWADGKGLGKHENGISEALKPKLKRSVAGVGHDAAAEFNEHWWTTLYDKAAANVEVKEKNGVTKKIKSKDEQEFVITNSTWKLNKKQKDQDNDEQYSEYFVRTAVLTNGASNVERVRESDSDDEGEKKDVFKMTDEELFAKCEGRTAHKGARHGLKATGKLARIAQQEALLLSQSKYSGYSHAKKLKEQVEDINLNSDSDTNERKKKKKKRKRCNSNEKPEINDALAESENMSLPDKNNVTDDDNVASVLKVENGSRKSKKSKKKKVHDIEVIPEEDEDVSKPKKKKKESENTEVPEIMETNNLEEITVAEENVIKKSKKKKKKTVES</sequence>
<feature type="compositionally biased region" description="Basic residues" evidence="2">
    <location>
        <begin position="215"/>
        <end position="225"/>
    </location>
</feature>
<evidence type="ECO:0000256" key="1">
    <source>
        <dbReference type="ARBA" id="ARBA00040365"/>
    </source>
</evidence>
<dbReference type="EMBL" id="NWSH01001044">
    <property type="protein sequence ID" value="PCG72944.1"/>
    <property type="molecule type" value="Genomic_DNA"/>
</dbReference>
<dbReference type="GO" id="GO:0005730">
    <property type="term" value="C:nucleolus"/>
    <property type="evidence" value="ECO:0007669"/>
    <property type="project" value="TreeGrafter"/>
</dbReference>
<organism evidence="4">
    <name type="scientific">Heliothis virescens</name>
    <name type="common">Tobacco budworm moth</name>
    <dbReference type="NCBI Taxonomy" id="7102"/>
    <lineage>
        <taxon>Eukaryota</taxon>
        <taxon>Metazoa</taxon>
        <taxon>Ecdysozoa</taxon>
        <taxon>Arthropoda</taxon>
        <taxon>Hexapoda</taxon>
        <taxon>Insecta</taxon>
        <taxon>Pterygota</taxon>
        <taxon>Neoptera</taxon>
        <taxon>Endopterygota</taxon>
        <taxon>Lepidoptera</taxon>
        <taxon>Glossata</taxon>
        <taxon>Ditrysia</taxon>
        <taxon>Noctuoidea</taxon>
        <taxon>Noctuidae</taxon>
        <taxon>Heliothinae</taxon>
        <taxon>Heliothis</taxon>
    </lineage>
</organism>
<comment type="caution">
    <text evidence="4">The sequence shown here is derived from an EMBL/GenBank/DDBJ whole genome shotgun (WGS) entry which is preliminary data.</text>
</comment>
<accession>A0A2A4JMY0</accession>
<dbReference type="AlphaFoldDB" id="A0A2A4JMY0"/>
<gene>
    <name evidence="4" type="ORF">B5V51_317</name>
</gene>
<dbReference type="GO" id="GO:0003676">
    <property type="term" value="F:nucleic acid binding"/>
    <property type="evidence" value="ECO:0007669"/>
    <property type="project" value="InterPro"/>
</dbReference>
<protein>
    <recommendedName>
        <fullName evidence="1">G patch domain-containing protein 4</fullName>
    </recommendedName>
</protein>
<feature type="compositionally biased region" description="Basic residues" evidence="2">
    <location>
        <begin position="268"/>
        <end position="278"/>
    </location>
</feature>
<dbReference type="STRING" id="7102.A0A2A4JMY0"/>
<name>A0A2A4JMY0_HELVI</name>
<feature type="domain" description="G-patch" evidence="3">
    <location>
        <begin position="1"/>
        <end position="46"/>
    </location>
</feature>
<reference evidence="4" key="1">
    <citation type="submission" date="2017-09" db="EMBL/GenBank/DDBJ databases">
        <title>Contemporary evolution of a Lepidopteran species, Heliothis virescens, in response to modern agricultural practices.</title>
        <authorList>
            <person name="Fritz M.L."/>
            <person name="Deyonke A.M."/>
            <person name="Papanicolaou A."/>
            <person name="Micinski S."/>
            <person name="Westbrook J."/>
            <person name="Gould F."/>
        </authorList>
    </citation>
    <scope>NUCLEOTIDE SEQUENCE [LARGE SCALE GENOMIC DNA]</scope>
    <source>
        <strain evidence="4">HvINT-</strain>
        <tissue evidence="4">Whole body</tissue>
    </source>
</reference>
<evidence type="ECO:0000256" key="2">
    <source>
        <dbReference type="SAM" id="MobiDB-lite"/>
    </source>
</evidence>
<feature type="region of interest" description="Disordered" evidence="2">
    <location>
        <begin position="203"/>
        <end position="308"/>
    </location>
</feature>
<dbReference type="PANTHER" id="PTHR23149:SF9">
    <property type="entry name" value="G PATCH DOMAIN-CONTAINING PROTEIN 4"/>
    <property type="match status" value="1"/>
</dbReference>
<dbReference type="PANTHER" id="PTHR23149">
    <property type="entry name" value="G PATCH DOMAIN CONTAINING PROTEIN"/>
    <property type="match status" value="1"/>
</dbReference>